<dbReference type="InterPro" id="IPR015422">
    <property type="entry name" value="PyrdxlP-dep_Trfase_small"/>
</dbReference>
<dbReference type="Gene3D" id="3.40.640.10">
    <property type="entry name" value="Type I PLP-dependent aspartate aminotransferase-like (Major domain)"/>
    <property type="match status" value="1"/>
</dbReference>
<dbReference type="InterPro" id="IPR000796">
    <property type="entry name" value="Asp_trans"/>
</dbReference>
<organism evidence="9">
    <name type="scientific">Rhizophora mucronata</name>
    <name type="common">Asiatic mangrove</name>
    <dbReference type="NCBI Taxonomy" id="61149"/>
    <lineage>
        <taxon>Eukaryota</taxon>
        <taxon>Viridiplantae</taxon>
        <taxon>Streptophyta</taxon>
        <taxon>Embryophyta</taxon>
        <taxon>Tracheophyta</taxon>
        <taxon>Spermatophyta</taxon>
        <taxon>Magnoliopsida</taxon>
        <taxon>eudicotyledons</taxon>
        <taxon>Gunneridae</taxon>
        <taxon>Pentapetalae</taxon>
        <taxon>rosids</taxon>
        <taxon>fabids</taxon>
        <taxon>Malpighiales</taxon>
        <taxon>Rhizophoraceae</taxon>
        <taxon>Rhizophora</taxon>
    </lineage>
</organism>
<dbReference type="GO" id="GO:0030170">
    <property type="term" value="F:pyridoxal phosphate binding"/>
    <property type="evidence" value="ECO:0007669"/>
    <property type="project" value="InterPro"/>
</dbReference>
<protein>
    <submittedName>
        <fullName evidence="9">Aspartate aminotransferase</fullName>
    </submittedName>
</protein>
<name>A0A2P2KHK6_RHIMU</name>
<dbReference type="GO" id="GO:0005739">
    <property type="term" value="C:mitochondrion"/>
    <property type="evidence" value="ECO:0007669"/>
    <property type="project" value="TreeGrafter"/>
</dbReference>
<dbReference type="GO" id="GO:0006520">
    <property type="term" value="P:amino acid metabolic process"/>
    <property type="evidence" value="ECO:0007669"/>
    <property type="project" value="InterPro"/>
</dbReference>
<dbReference type="PANTHER" id="PTHR11879">
    <property type="entry name" value="ASPARTATE AMINOTRANSFERASE"/>
    <property type="match status" value="1"/>
</dbReference>
<sequence length="222" mass="24995">MAMALRKAVESNLDRQRLSTAAVTAVTGARFMSSWWQSVEPAAKDPILGVTEAFLADPSPDKVNVGVGAYRDDNGKPVVLQCVREAERTIAGNLNMEYLPMGGSVKMIEETLKLAYGENSEFIKDKRIAAVQSLSGTGSCRLFADFQKRFRPDSQIYIPVPTWANHHNIWRDAQVPQKTYHYYHPESRGLDFTALMDDIKVYFPLHIGLLKLIMLFCVNPHY</sequence>
<accession>A0A2P2KHK6</accession>
<evidence type="ECO:0000259" key="8">
    <source>
        <dbReference type="Pfam" id="PF00155"/>
    </source>
</evidence>
<comment type="catalytic activity">
    <reaction evidence="7">
        <text>L-aspartate + 2-oxoglutarate = oxaloacetate + L-glutamate</text>
        <dbReference type="Rhea" id="RHEA:21824"/>
        <dbReference type="ChEBI" id="CHEBI:16452"/>
        <dbReference type="ChEBI" id="CHEBI:16810"/>
        <dbReference type="ChEBI" id="CHEBI:29985"/>
        <dbReference type="ChEBI" id="CHEBI:29991"/>
        <dbReference type="EC" id="2.6.1.1"/>
    </reaction>
</comment>
<dbReference type="InterPro" id="IPR004839">
    <property type="entry name" value="Aminotransferase_I/II_large"/>
</dbReference>
<dbReference type="EMBL" id="GGEC01024693">
    <property type="protein sequence ID" value="MBX05177.1"/>
    <property type="molecule type" value="Transcribed_RNA"/>
</dbReference>
<dbReference type="PANTHER" id="PTHR11879:SF54">
    <property type="entry name" value="ASPARTATE AMINOTRANSFERASE, MITOCHONDRIAL"/>
    <property type="match status" value="1"/>
</dbReference>
<evidence type="ECO:0000256" key="4">
    <source>
        <dbReference type="ARBA" id="ARBA00022576"/>
    </source>
</evidence>
<comment type="subunit">
    <text evidence="3">Homodimer.</text>
</comment>
<keyword evidence="6" id="KW-0663">Pyridoxal phosphate</keyword>
<feature type="domain" description="Aminotransferase class I/classII large" evidence="8">
    <location>
        <begin position="61"/>
        <end position="200"/>
    </location>
</feature>
<keyword evidence="5 9" id="KW-0808">Transferase</keyword>
<dbReference type="InterPro" id="IPR015424">
    <property type="entry name" value="PyrdxlP-dep_Trfase"/>
</dbReference>
<dbReference type="Gene3D" id="3.90.1150.10">
    <property type="entry name" value="Aspartate Aminotransferase, domain 1"/>
    <property type="match status" value="1"/>
</dbReference>
<evidence type="ECO:0000256" key="6">
    <source>
        <dbReference type="ARBA" id="ARBA00022898"/>
    </source>
</evidence>
<dbReference type="AlphaFoldDB" id="A0A2P2KHK6"/>
<dbReference type="Pfam" id="PF00155">
    <property type="entry name" value="Aminotran_1_2"/>
    <property type="match status" value="1"/>
</dbReference>
<evidence type="ECO:0000256" key="5">
    <source>
        <dbReference type="ARBA" id="ARBA00022679"/>
    </source>
</evidence>
<evidence type="ECO:0000313" key="9">
    <source>
        <dbReference type="EMBL" id="MBX05177.1"/>
    </source>
</evidence>
<evidence type="ECO:0000256" key="3">
    <source>
        <dbReference type="ARBA" id="ARBA00011738"/>
    </source>
</evidence>
<dbReference type="InterPro" id="IPR015421">
    <property type="entry name" value="PyrdxlP-dep_Trfase_major"/>
</dbReference>
<dbReference type="SUPFAM" id="SSF53383">
    <property type="entry name" value="PLP-dependent transferases"/>
    <property type="match status" value="1"/>
</dbReference>
<evidence type="ECO:0000256" key="1">
    <source>
        <dbReference type="ARBA" id="ARBA00001933"/>
    </source>
</evidence>
<comment type="similarity">
    <text evidence="2">Belongs to the class-I pyridoxal-phosphate-dependent aminotransferase family.</text>
</comment>
<comment type="cofactor">
    <cofactor evidence="1">
        <name>pyridoxal 5'-phosphate</name>
        <dbReference type="ChEBI" id="CHEBI:597326"/>
    </cofactor>
</comment>
<keyword evidence="4 9" id="KW-0032">Aminotransferase</keyword>
<dbReference type="GO" id="GO:0004069">
    <property type="term" value="F:L-aspartate:2-oxoglutarate aminotransferase activity"/>
    <property type="evidence" value="ECO:0007669"/>
    <property type="project" value="TreeGrafter"/>
</dbReference>
<evidence type="ECO:0000256" key="2">
    <source>
        <dbReference type="ARBA" id="ARBA00007441"/>
    </source>
</evidence>
<evidence type="ECO:0000256" key="7">
    <source>
        <dbReference type="ARBA" id="ARBA00049185"/>
    </source>
</evidence>
<reference evidence="9" key="1">
    <citation type="submission" date="2018-02" db="EMBL/GenBank/DDBJ databases">
        <title>Rhizophora mucronata_Transcriptome.</title>
        <authorList>
            <person name="Meera S.P."/>
            <person name="Sreeshan A."/>
            <person name="Augustine A."/>
        </authorList>
    </citation>
    <scope>NUCLEOTIDE SEQUENCE</scope>
    <source>
        <tissue evidence="9">Leaf</tissue>
    </source>
</reference>
<proteinExistence type="inferred from homology"/>